<evidence type="ECO:0000256" key="1">
    <source>
        <dbReference type="SAM" id="MobiDB-lite"/>
    </source>
</evidence>
<reference evidence="2 3" key="1">
    <citation type="journal article" date="2003" name="Proc. Natl. Acad. Sci. U.S.A.">
        <title>Complete genome sequence of the marine planctomycete Pirellula sp. strain 1.</title>
        <authorList>
            <person name="Gloeckner F.O."/>
            <person name="Kube M."/>
            <person name="Bauer M."/>
            <person name="Teeling H."/>
            <person name="Lombardot T."/>
            <person name="Ludwig W."/>
            <person name="Gade D."/>
            <person name="Beck A."/>
            <person name="Borzym K."/>
            <person name="Heitmann K."/>
            <person name="Rabus R."/>
            <person name="Schlesner H."/>
            <person name="Amann R."/>
            <person name="Reinhardt R."/>
        </authorList>
    </citation>
    <scope>NUCLEOTIDE SEQUENCE [LARGE SCALE GENOMIC DNA]</scope>
    <source>
        <strain evidence="3">DSM 10527 / NCIMB 13988 / SH1</strain>
    </source>
</reference>
<evidence type="ECO:0000313" key="2">
    <source>
        <dbReference type="EMBL" id="CAD72080.1"/>
    </source>
</evidence>
<dbReference type="HOGENOM" id="CLU_2221119_0_0_0"/>
<feature type="region of interest" description="Disordered" evidence="1">
    <location>
        <begin position="82"/>
        <end position="106"/>
    </location>
</feature>
<sequence length="106" mass="11548">MSPSSTDALLSKSCGFSSTYWLNSSSDGAEVAEPSQPTEPIRPPSSNNQSKFFIVCVSFMTGNKMERFSGRACLARCSTRTLSTNRESNEEHEPSPLARGGCRHPQ</sequence>
<dbReference type="KEGG" id="rba:RB1417"/>
<protein>
    <submittedName>
        <fullName evidence="2">Uncharacterized protein</fullName>
    </submittedName>
</protein>
<dbReference type="STRING" id="243090.RB1417"/>
<gene>
    <name evidence="2" type="ordered locus">RB1417</name>
</gene>
<accession>Q7UXC8</accession>
<dbReference type="Proteomes" id="UP000001025">
    <property type="component" value="Chromosome"/>
</dbReference>
<dbReference type="InParanoid" id="Q7UXC8"/>
<dbReference type="EMBL" id="BX294135">
    <property type="protein sequence ID" value="CAD72080.1"/>
    <property type="molecule type" value="Genomic_DNA"/>
</dbReference>
<dbReference type="AlphaFoldDB" id="Q7UXC8"/>
<name>Q7UXC8_RHOBA</name>
<organism evidence="2 3">
    <name type="scientific">Rhodopirellula baltica (strain DSM 10527 / NCIMB 13988 / SH1)</name>
    <dbReference type="NCBI Taxonomy" id="243090"/>
    <lineage>
        <taxon>Bacteria</taxon>
        <taxon>Pseudomonadati</taxon>
        <taxon>Planctomycetota</taxon>
        <taxon>Planctomycetia</taxon>
        <taxon>Pirellulales</taxon>
        <taxon>Pirellulaceae</taxon>
        <taxon>Rhodopirellula</taxon>
    </lineage>
</organism>
<dbReference type="EnsemblBacteria" id="CAD72080">
    <property type="protein sequence ID" value="CAD72080"/>
    <property type="gene ID" value="RB1417"/>
</dbReference>
<evidence type="ECO:0000313" key="3">
    <source>
        <dbReference type="Proteomes" id="UP000001025"/>
    </source>
</evidence>
<keyword evidence="3" id="KW-1185">Reference proteome</keyword>
<proteinExistence type="predicted"/>
<feature type="region of interest" description="Disordered" evidence="1">
    <location>
        <begin position="26"/>
        <end position="48"/>
    </location>
</feature>